<evidence type="ECO:0000256" key="3">
    <source>
        <dbReference type="ARBA" id="ARBA00022692"/>
    </source>
</evidence>
<keyword evidence="4 6" id="KW-1133">Transmembrane helix</keyword>
<dbReference type="InterPro" id="IPR003838">
    <property type="entry name" value="ABC3_permease_C"/>
</dbReference>
<evidence type="ECO:0000259" key="7">
    <source>
        <dbReference type="Pfam" id="PF02687"/>
    </source>
</evidence>
<dbReference type="Proteomes" id="UP000658258">
    <property type="component" value="Unassembled WGS sequence"/>
</dbReference>
<evidence type="ECO:0000313" key="9">
    <source>
        <dbReference type="EMBL" id="GHE72921.1"/>
    </source>
</evidence>
<evidence type="ECO:0000256" key="5">
    <source>
        <dbReference type="ARBA" id="ARBA00023136"/>
    </source>
</evidence>
<dbReference type="PANTHER" id="PTHR30572:SF18">
    <property type="entry name" value="ABC-TYPE MACROLIDE FAMILY EXPORT SYSTEM PERMEASE COMPONENT 2"/>
    <property type="match status" value="1"/>
</dbReference>
<evidence type="ECO:0000259" key="8">
    <source>
        <dbReference type="Pfam" id="PF12704"/>
    </source>
</evidence>
<feature type="transmembrane region" description="Helical" evidence="6">
    <location>
        <begin position="20"/>
        <end position="41"/>
    </location>
</feature>
<dbReference type="Pfam" id="PF12704">
    <property type="entry name" value="MacB_PCD"/>
    <property type="match status" value="2"/>
</dbReference>
<keyword evidence="2" id="KW-1003">Cell membrane</keyword>
<name>A0ABQ3IB01_9BACT</name>
<dbReference type="PANTHER" id="PTHR30572">
    <property type="entry name" value="MEMBRANE COMPONENT OF TRANSPORTER-RELATED"/>
    <property type="match status" value="1"/>
</dbReference>
<dbReference type="EMBL" id="BNAG01000004">
    <property type="protein sequence ID" value="GHE72921.1"/>
    <property type="molecule type" value="Genomic_DNA"/>
</dbReference>
<keyword evidence="5 6" id="KW-0472">Membrane</keyword>
<sequence>MIKNYLKTAIRNIRRNKLYAGLNILGLSIGLGSFFIIYLFLQNELAYDQFHEKKDRIYRVVHALNNVGSHKYGAGITPALGPAIREEVPEIEAYSRLDNWNKSVIIPGIADSTDNVQTASVDPEFLDFFHLEILAGSKENALDNDAGVLLNESKAIRYFGSPQAALGQTLKVSRSKPLLVKGVFKDLPKTTSIKAELIAPIMAVNSYRGDNMTKWNLSYGDQLYVLLAFGVDPNLVSEKILKVGKEKSKGKGVEFKDVQLQPLRDVHFSLTTAGPVQEKTDKQYIFIFTLVAIFILVCAVFNYISLALSQSVERTKEIGIRKVAGAVRFQLFRQFITESFLHVILSFLVAIILVELLTPELENLIGRDLEFSVLDEPVLLIESIVFSMVVAVLCALYPAYLSTRLSVVQIFRSGRGSFSTKRLINAVSVFQIVVFVVLICVAVTANKQMYFMRNENLGFDKETQVVISRFSREASTKVELIKNELLAVPGVVSASFASSVPSRVMGSMAYSEYPFTWHAFEIDENYLDVLGIKLKEGRNFLPEDSDSANVVLINETAAKNLDFEGGAIGKTLHLGKDMRIIGIVEDFHFNSKKEPIEATLFKPIQGPFYRLVLKLAPQKIGTTMDAIKAKYRSVTGGDEMNFFFLEDQINSQYKQENVMITLINTFVVVAGVVAFIGLFGISGYSARRRLKEMSIRKVLGASFMAIQKTLNWSGFMRLALATLIAIPVVYYWMDSWLSSFAYRIELPIGLIILAILIASVIVLSTAILHSIRAYLINPVDVLKEE</sequence>
<feature type="domain" description="ABC3 transporter permease C-terminal" evidence="7">
    <location>
        <begin position="665"/>
        <end position="778"/>
    </location>
</feature>
<feature type="transmembrane region" description="Helical" evidence="6">
    <location>
        <begin position="284"/>
        <end position="306"/>
    </location>
</feature>
<comment type="caution">
    <text evidence="9">The sequence shown here is derived from an EMBL/GenBank/DDBJ whole genome shotgun (WGS) entry which is preliminary data.</text>
</comment>
<feature type="domain" description="MacB-like periplasmic core" evidence="8">
    <location>
        <begin position="21"/>
        <end position="241"/>
    </location>
</feature>
<dbReference type="InterPro" id="IPR050250">
    <property type="entry name" value="Macrolide_Exporter_MacB"/>
</dbReference>
<protein>
    <submittedName>
        <fullName evidence="9">ABC transporter permease</fullName>
    </submittedName>
</protein>
<keyword evidence="3 6" id="KW-0812">Transmembrane</keyword>
<feature type="transmembrane region" description="Helical" evidence="6">
    <location>
        <begin position="748"/>
        <end position="768"/>
    </location>
</feature>
<feature type="domain" description="MacB-like periplasmic core" evidence="8">
    <location>
        <begin position="436"/>
        <end position="588"/>
    </location>
</feature>
<feature type="transmembrane region" description="Helical" evidence="6">
    <location>
        <begin position="714"/>
        <end position="733"/>
    </location>
</feature>
<keyword evidence="10" id="KW-1185">Reference proteome</keyword>
<dbReference type="RefSeq" id="WP_189631269.1">
    <property type="nucleotide sequence ID" value="NZ_BNAG01000004.1"/>
</dbReference>
<comment type="subcellular location">
    <subcellularLocation>
        <location evidence="1">Cell membrane</location>
        <topology evidence="1">Multi-pass membrane protein</topology>
    </subcellularLocation>
</comment>
<accession>A0ABQ3IB01</accession>
<feature type="domain" description="ABC3 transporter permease C-terminal" evidence="7">
    <location>
        <begin position="290"/>
        <end position="406"/>
    </location>
</feature>
<feature type="transmembrane region" description="Helical" evidence="6">
    <location>
        <begin position="423"/>
        <end position="445"/>
    </location>
</feature>
<reference evidence="10" key="1">
    <citation type="journal article" date="2019" name="Int. J. Syst. Evol. Microbiol.">
        <title>The Global Catalogue of Microorganisms (GCM) 10K type strain sequencing project: providing services to taxonomists for standard genome sequencing and annotation.</title>
        <authorList>
            <consortium name="The Broad Institute Genomics Platform"/>
            <consortium name="The Broad Institute Genome Sequencing Center for Infectious Disease"/>
            <person name="Wu L."/>
            <person name="Ma J."/>
        </authorList>
    </citation>
    <scope>NUCLEOTIDE SEQUENCE [LARGE SCALE GENOMIC DNA]</scope>
    <source>
        <strain evidence="10">CGMCC 1.15111</strain>
    </source>
</reference>
<evidence type="ECO:0000313" key="10">
    <source>
        <dbReference type="Proteomes" id="UP000658258"/>
    </source>
</evidence>
<gene>
    <name evidence="9" type="ORF">GCM10011340_31730</name>
</gene>
<evidence type="ECO:0000256" key="4">
    <source>
        <dbReference type="ARBA" id="ARBA00022989"/>
    </source>
</evidence>
<evidence type="ECO:0000256" key="6">
    <source>
        <dbReference type="SAM" id="Phobius"/>
    </source>
</evidence>
<evidence type="ECO:0000256" key="2">
    <source>
        <dbReference type="ARBA" id="ARBA00022475"/>
    </source>
</evidence>
<feature type="transmembrane region" description="Helical" evidence="6">
    <location>
        <begin position="378"/>
        <end position="402"/>
    </location>
</feature>
<dbReference type="InterPro" id="IPR025857">
    <property type="entry name" value="MacB_PCD"/>
</dbReference>
<feature type="transmembrane region" description="Helical" evidence="6">
    <location>
        <begin position="340"/>
        <end position="358"/>
    </location>
</feature>
<evidence type="ECO:0000256" key="1">
    <source>
        <dbReference type="ARBA" id="ARBA00004651"/>
    </source>
</evidence>
<feature type="transmembrane region" description="Helical" evidence="6">
    <location>
        <begin position="658"/>
        <end position="681"/>
    </location>
</feature>
<organism evidence="9 10">
    <name type="scientific">Roseivirga thermotolerans</name>
    <dbReference type="NCBI Taxonomy" id="1758176"/>
    <lineage>
        <taxon>Bacteria</taxon>
        <taxon>Pseudomonadati</taxon>
        <taxon>Bacteroidota</taxon>
        <taxon>Cytophagia</taxon>
        <taxon>Cytophagales</taxon>
        <taxon>Roseivirgaceae</taxon>
        <taxon>Roseivirga</taxon>
    </lineage>
</organism>
<proteinExistence type="predicted"/>
<dbReference type="Pfam" id="PF02687">
    <property type="entry name" value="FtsX"/>
    <property type="match status" value="2"/>
</dbReference>